<dbReference type="AlphaFoldDB" id="A0A151XHP2"/>
<evidence type="ECO:0000313" key="2">
    <source>
        <dbReference type="Proteomes" id="UP000075809"/>
    </source>
</evidence>
<keyword evidence="2" id="KW-1185">Reference proteome</keyword>
<name>A0A151XHP2_9HYME</name>
<reference evidence="1 2" key="1">
    <citation type="submission" date="2015-09" db="EMBL/GenBank/DDBJ databases">
        <title>Trachymyrmex zeteki WGS genome.</title>
        <authorList>
            <person name="Nygaard S."/>
            <person name="Hu H."/>
            <person name="Boomsma J."/>
            <person name="Zhang G."/>
        </authorList>
    </citation>
    <scope>NUCLEOTIDE SEQUENCE [LARGE SCALE GENOMIC DNA]</scope>
    <source>
        <strain evidence="1">Tzet28-1</strain>
        <tissue evidence="1">Whole body</tissue>
    </source>
</reference>
<sequence>MDLFADGSVFEGLRIIYSPFRRRVLFGFDRFTSSGRPATAAPRVGLSRIAAYNSDHHPTGGYGGGFKK</sequence>
<protein>
    <submittedName>
        <fullName evidence="1">Uncharacterized protein</fullName>
    </submittedName>
</protein>
<gene>
    <name evidence="1" type="ORF">ALC60_01220</name>
</gene>
<evidence type="ECO:0000313" key="1">
    <source>
        <dbReference type="EMBL" id="KYQ59835.1"/>
    </source>
</evidence>
<proteinExistence type="predicted"/>
<accession>A0A151XHP2</accession>
<dbReference type="Proteomes" id="UP000075809">
    <property type="component" value="Unassembled WGS sequence"/>
</dbReference>
<dbReference type="EMBL" id="KQ982130">
    <property type="protein sequence ID" value="KYQ59835.1"/>
    <property type="molecule type" value="Genomic_DNA"/>
</dbReference>
<organism evidence="1 2">
    <name type="scientific">Mycetomoellerius zeteki</name>
    <dbReference type="NCBI Taxonomy" id="64791"/>
    <lineage>
        <taxon>Eukaryota</taxon>
        <taxon>Metazoa</taxon>
        <taxon>Ecdysozoa</taxon>
        <taxon>Arthropoda</taxon>
        <taxon>Hexapoda</taxon>
        <taxon>Insecta</taxon>
        <taxon>Pterygota</taxon>
        <taxon>Neoptera</taxon>
        <taxon>Endopterygota</taxon>
        <taxon>Hymenoptera</taxon>
        <taxon>Apocrita</taxon>
        <taxon>Aculeata</taxon>
        <taxon>Formicoidea</taxon>
        <taxon>Formicidae</taxon>
        <taxon>Myrmicinae</taxon>
        <taxon>Mycetomoellerius</taxon>
    </lineage>
</organism>